<feature type="region of interest" description="Disordered" evidence="3">
    <location>
        <begin position="74"/>
        <end position="124"/>
    </location>
</feature>
<evidence type="ECO:0000256" key="3">
    <source>
        <dbReference type="SAM" id="MobiDB-lite"/>
    </source>
</evidence>
<feature type="domain" description="SWIRM" evidence="4">
    <location>
        <begin position="118"/>
        <end position="214"/>
    </location>
</feature>
<accession>A0A9P6RAS3</accession>
<dbReference type="AlphaFoldDB" id="A0A9P6RAS3"/>
<dbReference type="PROSITE" id="PS50934">
    <property type="entry name" value="SWIRM"/>
    <property type="match status" value="1"/>
</dbReference>
<dbReference type="GO" id="GO:0010468">
    <property type="term" value="P:regulation of gene expression"/>
    <property type="evidence" value="ECO:0007669"/>
    <property type="project" value="UniProtKB-ARBA"/>
</dbReference>
<dbReference type="GO" id="GO:0003682">
    <property type="term" value="F:chromatin binding"/>
    <property type="evidence" value="ECO:0007669"/>
    <property type="project" value="TreeGrafter"/>
</dbReference>
<dbReference type="Gene3D" id="3.50.50.60">
    <property type="entry name" value="FAD/NAD(P)-binding domain"/>
    <property type="match status" value="1"/>
</dbReference>
<dbReference type="InterPro" id="IPR036188">
    <property type="entry name" value="FAD/NAD-bd_sf"/>
</dbReference>
<dbReference type="SUPFAM" id="SSF54373">
    <property type="entry name" value="FAD-linked reductases, C-terminal domain"/>
    <property type="match status" value="1"/>
</dbReference>
<dbReference type="InterPro" id="IPR009057">
    <property type="entry name" value="Homeodomain-like_sf"/>
</dbReference>
<evidence type="ECO:0000313" key="5">
    <source>
        <dbReference type="EMBL" id="KAG0314673.1"/>
    </source>
</evidence>
<dbReference type="InterPro" id="IPR050281">
    <property type="entry name" value="Flavin_monoamine_oxidase"/>
</dbReference>
<sequence>MHSSRLSQIEKQRTKRRSLLRQLACSLGPSWNSASTTSTTTTKTTATTSRTARAGHHSRRLRLKRLVINTSTRSTSATASFSATSPSVASNQSPRSRAHPGALPQKKRRQERRDEQRLSEAAHASRLPAHGLSIGEFEVFQHHLCRSDLESYLRTRNTMLWLWRESPREPLTLSRAVEATQAYGLHHGLVVHIFEFLLRSGYINFGACPFQVDSSRQAAPPSGRSRRTIGIIGSGIAGVAVAKQLENLFHYFAGRFAPDLPPRVVVLEARSRVGGRMHSMQLGRSSGHSADQHGSNSKHAVDLGAQIITGFDDGNPMEVIIRRQLLDLGLHYLFNETCDLFDHKGRLVSKPMDVRCEAAFNQILGEACLLREMDKLPPQLKDYLAMRAKKDNRSPGRVLSDTLPTLGHSMDFFLESHPEFKSWTHSELELVHWHYANLEFANATPLDQLSLRHWDQDDGYEFSGPHSMVVQGYGQVPEMLSKGLDIRLDMPVTSVRRQTTSTKTSPVSHAKSLSAAEPVRIQCRDGSTLDCTIAVVTVPLGVLKSKQISFSPALPSWKERAIAHLGFGLLNKLVLVFDKPFWDPAVELFGYVASGQRGLPTKRPDLRAYRSSRGKFYMFWNCMAVSGLPVLGKECNMTLMAGQSAYDCEQVPKEDLVKEAMETLALIYPQVQPMPIPIETVVTRWSQDEFARGSYSFVGREGSGEDYDLLAKPVDDQIYFAGEATSRKYPATAHGAYLSGLDVSKHILDALVGPQVICSGSKANNGFSRGTRAATAGVPPPEDFLQHDFVIPRRKGRVPRSMVADFVAELSDGENVVSDNGLEGIRG</sequence>
<dbReference type="Pfam" id="PF01593">
    <property type="entry name" value="Amino_oxidase"/>
    <property type="match status" value="1"/>
</dbReference>
<dbReference type="Proteomes" id="UP000738325">
    <property type="component" value="Unassembled WGS sequence"/>
</dbReference>
<comment type="similarity">
    <text evidence="1">Belongs to the flavin monoamine oxidase family.</text>
</comment>
<evidence type="ECO:0000256" key="2">
    <source>
        <dbReference type="ARBA" id="ARBA00023002"/>
    </source>
</evidence>
<evidence type="ECO:0000313" key="6">
    <source>
        <dbReference type="Proteomes" id="UP000738325"/>
    </source>
</evidence>
<name>A0A9P6RAS3_9FUNG</name>
<dbReference type="PANTHER" id="PTHR10742">
    <property type="entry name" value="FLAVIN MONOAMINE OXIDASE"/>
    <property type="match status" value="1"/>
</dbReference>
<dbReference type="SUPFAM" id="SSF46689">
    <property type="entry name" value="Homeodomain-like"/>
    <property type="match status" value="1"/>
</dbReference>
<feature type="compositionally biased region" description="Low complexity" evidence="3">
    <location>
        <begin position="74"/>
        <end position="90"/>
    </location>
</feature>
<feature type="compositionally biased region" description="Low complexity" evidence="3">
    <location>
        <begin position="33"/>
        <end position="52"/>
    </location>
</feature>
<dbReference type="InterPro" id="IPR002937">
    <property type="entry name" value="Amino_oxidase"/>
</dbReference>
<dbReference type="Gene3D" id="3.90.660.10">
    <property type="match status" value="1"/>
</dbReference>
<feature type="region of interest" description="Disordered" evidence="3">
    <location>
        <begin position="28"/>
        <end position="58"/>
    </location>
</feature>
<dbReference type="PANTHER" id="PTHR10742:SF386">
    <property type="entry name" value="LYSINE-SPECIFIC HISTONE DEMETHYLASE 1A"/>
    <property type="match status" value="1"/>
</dbReference>
<dbReference type="Gene3D" id="1.10.10.10">
    <property type="entry name" value="Winged helix-like DNA-binding domain superfamily/Winged helix DNA-binding domain"/>
    <property type="match status" value="1"/>
</dbReference>
<reference evidence="5" key="1">
    <citation type="journal article" date="2020" name="Fungal Divers.">
        <title>Resolving the Mortierellaceae phylogeny through synthesis of multi-gene phylogenetics and phylogenomics.</title>
        <authorList>
            <person name="Vandepol N."/>
            <person name="Liber J."/>
            <person name="Desiro A."/>
            <person name="Na H."/>
            <person name="Kennedy M."/>
            <person name="Barry K."/>
            <person name="Grigoriev I.V."/>
            <person name="Miller A.N."/>
            <person name="O'Donnell K."/>
            <person name="Stajich J.E."/>
            <person name="Bonito G."/>
        </authorList>
    </citation>
    <scope>NUCLEOTIDE SEQUENCE</scope>
    <source>
        <strain evidence="5">REB-010B</strain>
    </source>
</reference>
<dbReference type="GO" id="GO:0016491">
    <property type="term" value="F:oxidoreductase activity"/>
    <property type="evidence" value="ECO:0007669"/>
    <property type="project" value="UniProtKB-KW"/>
</dbReference>
<dbReference type="OrthoDB" id="5046242at2759"/>
<dbReference type="EMBL" id="JAAAIP010000594">
    <property type="protein sequence ID" value="KAG0314673.1"/>
    <property type="molecule type" value="Genomic_DNA"/>
</dbReference>
<comment type="caution">
    <text evidence="5">The sequence shown here is derived from an EMBL/GenBank/DDBJ whole genome shotgun (WGS) entry which is preliminary data.</text>
</comment>
<dbReference type="SUPFAM" id="SSF51905">
    <property type="entry name" value="FAD/NAD(P)-binding domain"/>
    <property type="match status" value="1"/>
</dbReference>
<dbReference type="Pfam" id="PF04433">
    <property type="entry name" value="SWIRM"/>
    <property type="match status" value="1"/>
</dbReference>
<feature type="compositionally biased region" description="Basic and acidic residues" evidence="3">
    <location>
        <begin position="111"/>
        <end position="120"/>
    </location>
</feature>
<protein>
    <recommendedName>
        <fullName evidence="4">SWIRM domain-containing protein</fullName>
    </recommendedName>
</protein>
<evidence type="ECO:0000256" key="1">
    <source>
        <dbReference type="ARBA" id="ARBA00005995"/>
    </source>
</evidence>
<proteinExistence type="inferred from homology"/>
<dbReference type="InterPro" id="IPR007526">
    <property type="entry name" value="SWIRM"/>
</dbReference>
<gene>
    <name evidence="5" type="ORF">BGZ99_007934</name>
</gene>
<organism evidence="5 6">
    <name type="scientific">Dissophora globulifera</name>
    <dbReference type="NCBI Taxonomy" id="979702"/>
    <lineage>
        <taxon>Eukaryota</taxon>
        <taxon>Fungi</taxon>
        <taxon>Fungi incertae sedis</taxon>
        <taxon>Mucoromycota</taxon>
        <taxon>Mortierellomycotina</taxon>
        <taxon>Mortierellomycetes</taxon>
        <taxon>Mortierellales</taxon>
        <taxon>Mortierellaceae</taxon>
        <taxon>Dissophora</taxon>
    </lineage>
</organism>
<dbReference type="GO" id="GO:0006338">
    <property type="term" value="P:chromatin remodeling"/>
    <property type="evidence" value="ECO:0007669"/>
    <property type="project" value="TreeGrafter"/>
</dbReference>
<dbReference type="InterPro" id="IPR036388">
    <property type="entry name" value="WH-like_DNA-bd_sf"/>
</dbReference>
<dbReference type="GO" id="GO:0050660">
    <property type="term" value="F:flavin adenine dinucleotide binding"/>
    <property type="evidence" value="ECO:0007669"/>
    <property type="project" value="TreeGrafter"/>
</dbReference>
<keyword evidence="2" id="KW-0560">Oxidoreductase</keyword>
<evidence type="ECO:0000259" key="4">
    <source>
        <dbReference type="PROSITE" id="PS50934"/>
    </source>
</evidence>
<keyword evidence="6" id="KW-1185">Reference proteome</keyword>